<sequence>MNNQPQEYYTPYQLKFPIEIEKIIETTDPVYTFCEVMNHIDLSKYLTTEDRRTGRPRYEEETLLKVILFAFMENGYESLRKIEKLCKTDIRFMWLLQDNPPPSHSTIGNFMNNVLNRKIDEIFADINSYIFTVENVDLNHVYIDGTKIEANANKYSWVWKKSCEKNRLKVFARITELLGEMNEKISSFCVKFGIREEYAIEYLEQIQQQYVKLCGFDPETAIRGRGHHKTIEQRHYDKLSEYISRLKKYAEHIKICGDERNSYSKTDRDATFMRMKKDYMGNDQLLPGYNIQLGVCDEYIAVFDVKQYASDMECFKPLIEKFNQIYEKYPEYPVADAGYGSFNNYLYCEEHGMKKYMKFTMYEKESKDKKYRDDPYRAVNFPIDTDGDPMCPNGKKFHYLYSRPVRGNKYGRTEEFYQCEDCSNCLQKEKCCKCKGNRKIRLNEELTKFHKEVLCNLNSIHGALLRMNRSIQSEGANGIIKWNRSYTRARRRGSKALNLEIAMICCGFNLHKFHLKKPAIKKAA</sequence>
<dbReference type="EMBL" id="JAQMLS010000012">
    <property type="protein sequence ID" value="MDB8743105.1"/>
    <property type="molecule type" value="Genomic_DNA"/>
</dbReference>
<organism evidence="4 5">
    <name type="scientific">Ruminococcus bicirculans</name>
    <name type="common">ex Wegman et al. 2014</name>
    <dbReference type="NCBI Taxonomy" id="1160721"/>
    <lineage>
        <taxon>Bacteria</taxon>
        <taxon>Bacillati</taxon>
        <taxon>Bacillota</taxon>
        <taxon>Clostridia</taxon>
        <taxon>Eubacteriales</taxon>
        <taxon>Oscillospiraceae</taxon>
        <taxon>Ruminococcus</taxon>
    </lineage>
</organism>
<dbReference type="InterPro" id="IPR008490">
    <property type="entry name" value="Transposase_InsH_N"/>
</dbReference>
<proteinExistence type="predicted"/>
<dbReference type="PANTHER" id="PTHR33408">
    <property type="entry name" value="TRANSPOSASE"/>
    <property type="match status" value="1"/>
</dbReference>
<accession>A0AAW6E3Y1</accession>
<gene>
    <name evidence="4" type="ORF">PNV70_13635</name>
</gene>
<evidence type="ECO:0000313" key="4">
    <source>
        <dbReference type="EMBL" id="MDB8743105.1"/>
    </source>
</evidence>
<dbReference type="Pfam" id="PF01609">
    <property type="entry name" value="DDE_Tnp_1"/>
    <property type="match status" value="1"/>
</dbReference>
<comment type="caution">
    <text evidence="4">The sequence shown here is derived from an EMBL/GenBank/DDBJ whole genome shotgun (WGS) entry which is preliminary data.</text>
</comment>
<dbReference type="InterPro" id="IPR025668">
    <property type="entry name" value="Tnp_DDE_dom"/>
</dbReference>
<name>A0AAW6E3Y1_9FIRM</name>
<evidence type="ECO:0000259" key="2">
    <source>
        <dbReference type="Pfam" id="PF05598"/>
    </source>
</evidence>
<evidence type="ECO:0000259" key="3">
    <source>
        <dbReference type="Pfam" id="PF13751"/>
    </source>
</evidence>
<reference evidence="4" key="1">
    <citation type="submission" date="2023-01" db="EMBL/GenBank/DDBJ databases">
        <title>Human gut microbiome strain richness.</title>
        <authorList>
            <person name="Chen-Liaw A."/>
        </authorList>
    </citation>
    <scope>NUCLEOTIDE SEQUENCE</scope>
    <source>
        <strain evidence="4">D59st1_B8_D59t2_181005</strain>
    </source>
</reference>
<feature type="domain" description="Transposase InsH N-terminal" evidence="2">
    <location>
        <begin position="20"/>
        <end position="112"/>
    </location>
</feature>
<dbReference type="Pfam" id="PF05598">
    <property type="entry name" value="DUF772"/>
    <property type="match status" value="1"/>
</dbReference>
<dbReference type="NCBIfam" id="NF033551">
    <property type="entry name" value="transpos_IS1182"/>
    <property type="match status" value="1"/>
</dbReference>
<dbReference type="AlphaFoldDB" id="A0AAW6E3Y1"/>
<dbReference type="GO" id="GO:0004803">
    <property type="term" value="F:transposase activity"/>
    <property type="evidence" value="ECO:0007669"/>
    <property type="project" value="InterPro"/>
</dbReference>
<dbReference type="PANTHER" id="PTHR33408:SF2">
    <property type="entry name" value="TRANSPOSASE DDE DOMAIN-CONTAINING PROTEIN"/>
    <property type="match status" value="1"/>
</dbReference>
<evidence type="ECO:0000259" key="1">
    <source>
        <dbReference type="Pfam" id="PF01609"/>
    </source>
</evidence>
<dbReference type="GO" id="GO:0006313">
    <property type="term" value="P:DNA transposition"/>
    <property type="evidence" value="ECO:0007669"/>
    <property type="project" value="InterPro"/>
</dbReference>
<feature type="domain" description="Transposase IS4-like" evidence="1">
    <location>
        <begin position="263"/>
        <end position="362"/>
    </location>
</feature>
<feature type="domain" description="Transposase DDE" evidence="3">
    <location>
        <begin position="390"/>
        <end position="514"/>
    </location>
</feature>
<dbReference type="GO" id="GO:0003677">
    <property type="term" value="F:DNA binding"/>
    <property type="evidence" value="ECO:0007669"/>
    <property type="project" value="InterPro"/>
</dbReference>
<dbReference type="InterPro" id="IPR047629">
    <property type="entry name" value="IS1182_transpos"/>
</dbReference>
<dbReference type="InterPro" id="IPR002559">
    <property type="entry name" value="Transposase_11"/>
</dbReference>
<evidence type="ECO:0000313" key="5">
    <source>
        <dbReference type="Proteomes" id="UP001211421"/>
    </source>
</evidence>
<dbReference type="Proteomes" id="UP001211421">
    <property type="component" value="Unassembled WGS sequence"/>
</dbReference>
<dbReference type="Pfam" id="PF13751">
    <property type="entry name" value="DDE_Tnp_1_6"/>
    <property type="match status" value="1"/>
</dbReference>
<dbReference type="RefSeq" id="WP_195249944.1">
    <property type="nucleotide sequence ID" value="NZ_JADMNX010000012.1"/>
</dbReference>
<protein>
    <submittedName>
        <fullName evidence="4">IS1182 family transposase</fullName>
    </submittedName>
</protein>